<dbReference type="AlphaFoldDB" id="A0A139AYP7"/>
<reference evidence="8 9" key="1">
    <citation type="journal article" date="2015" name="Genome Biol. Evol.">
        <title>Phylogenomic analyses indicate that early fungi evolved digesting cell walls of algal ancestors of land plants.</title>
        <authorList>
            <person name="Chang Y."/>
            <person name="Wang S."/>
            <person name="Sekimoto S."/>
            <person name="Aerts A.L."/>
            <person name="Choi C."/>
            <person name="Clum A."/>
            <person name="LaButti K.M."/>
            <person name="Lindquist E.A."/>
            <person name="Yee Ngan C."/>
            <person name="Ohm R.A."/>
            <person name="Salamov A.A."/>
            <person name="Grigoriev I.V."/>
            <person name="Spatafora J.W."/>
            <person name="Berbee M.L."/>
        </authorList>
    </citation>
    <scope>NUCLEOTIDE SEQUENCE [LARGE SCALE GENOMIC DNA]</scope>
    <source>
        <strain evidence="8 9">JEL478</strain>
    </source>
</reference>
<evidence type="ECO:0000256" key="6">
    <source>
        <dbReference type="ARBA" id="ARBA00023211"/>
    </source>
</evidence>
<dbReference type="InterPro" id="IPR015797">
    <property type="entry name" value="NUDIX_hydrolase-like_dom_sf"/>
</dbReference>
<evidence type="ECO:0000256" key="5">
    <source>
        <dbReference type="ARBA" id="ARBA00022842"/>
    </source>
</evidence>
<evidence type="ECO:0000256" key="4">
    <source>
        <dbReference type="ARBA" id="ARBA00022801"/>
    </source>
</evidence>
<dbReference type="GO" id="GO:0010945">
    <property type="term" value="F:coenzyme A diphosphatase activity"/>
    <property type="evidence" value="ECO:0007669"/>
    <property type="project" value="InterPro"/>
</dbReference>
<dbReference type="PANTHER" id="PTHR12992">
    <property type="entry name" value="NUDIX HYDROLASE"/>
    <property type="match status" value="1"/>
</dbReference>
<dbReference type="OrthoDB" id="206213at2759"/>
<organism evidence="8 9">
    <name type="scientific">Gonapodya prolifera (strain JEL478)</name>
    <name type="common">Monoblepharis prolifera</name>
    <dbReference type="NCBI Taxonomy" id="1344416"/>
    <lineage>
        <taxon>Eukaryota</taxon>
        <taxon>Fungi</taxon>
        <taxon>Fungi incertae sedis</taxon>
        <taxon>Chytridiomycota</taxon>
        <taxon>Chytridiomycota incertae sedis</taxon>
        <taxon>Monoblepharidomycetes</taxon>
        <taxon>Monoblepharidales</taxon>
        <taxon>Gonapodyaceae</taxon>
        <taxon>Gonapodya</taxon>
    </lineage>
</organism>
<dbReference type="CDD" id="cd03426">
    <property type="entry name" value="NUDIX_CoAse_Nudt7"/>
    <property type="match status" value="1"/>
</dbReference>
<keyword evidence="6" id="KW-0464">Manganese</keyword>
<keyword evidence="4" id="KW-0378">Hydrolase</keyword>
<dbReference type="STRING" id="1344416.A0A139AYP7"/>
<dbReference type="PANTHER" id="PTHR12992:SF24">
    <property type="entry name" value="PEROXISOMAL COENZYME A DIPHOSPHATASE NUDT7"/>
    <property type="match status" value="1"/>
</dbReference>
<dbReference type="InterPro" id="IPR000086">
    <property type="entry name" value="NUDIX_hydrolase_dom"/>
</dbReference>
<evidence type="ECO:0000256" key="1">
    <source>
        <dbReference type="ARBA" id="ARBA00001936"/>
    </source>
</evidence>
<feature type="domain" description="Nudix hydrolase" evidence="7">
    <location>
        <begin position="34"/>
        <end position="176"/>
    </location>
</feature>
<keyword evidence="3" id="KW-0479">Metal-binding</keyword>
<evidence type="ECO:0000259" key="7">
    <source>
        <dbReference type="PROSITE" id="PS51462"/>
    </source>
</evidence>
<evidence type="ECO:0000256" key="3">
    <source>
        <dbReference type="ARBA" id="ARBA00022723"/>
    </source>
</evidence>
<dbReference type="Gene3D" id="3.90.79.10">
    <property type="entry name" value="Nucleoside Triphosphate Pyrophosphohydrolase"/>
    <property type="match status" value="1"/>
</dbReference>
<comment type="cofactor">
    <cofactor evidence="2">
        <name>Mg(2+)</name>
        <dbReference type="ChEBI" id="CHEBI:18420"/>
    </cofactor>
</comment>
<keyword evidence="9" id="KW-1185">Reference proteome</keyword>
<comment type="cofactor">
    <cofactor evidence="1">
        <name>Mn(2+)</name>
        <dbReference type="ChEBI" id="CHEBI:29035"/>
    </cofactor>
</comment>
<dbReference type="Proteomes" id="UP000070544">
    <property type="component" value="Unassembled WGS sequence"/>
</dbReference>
<sequence length="267" mass="30525">MTTISNLHHLPDHLRNLLHRIIQYKPPIDQYDTRRRAGVLIPLVEAIDGSDLHIVLTIRANHLRIASGDVVFPGGKMDETDGDVRATALRETREEINLPESGVLVLSKLPNYLARDLIVTPFVGYVTDPLWKRKLWNKEKIWNDAEVREVLTFPLKRLLQDGDHHFSFDFVWHDSELGGDIPTRFHRFRHPHDPSTVPLQRPRRLPPGTYPPYPALMGFTAHACITCAEIAYGQPASFEKDLPGGMNEDERIRRFGQVQGTWDGPKI</sequence>
<proteinExistence type="predicted"/>
<dbReference type="InterPro" id="IPR045121">
    <property type="entry name" value="CoAse"/>
</dbReference>
<protein>
    <recommendedName>
        <fullName evidence="7">Nudix hydrolase domain-containing protein</fullName>
    </recommendedName>
</protein>
<dbReference type="EMBL" id="KQ965732">
    <property type="protein sequence ID" value="KXS21837.1"/>
    <property type="molecule type" value="Genomic_DNA"/>
</dbReference>
<gene>
    <name evidence="8" type="ORF">M427DRAFT_51209</name>
</gene>
<evidence type="ECO:0000313" key="8">
    <source>
        <dbReference type="EMBL" id="KXS21837.1"/>
    </source>
</evidence>
<dbReference type="Pfam" id="PF00293">
    <property type="entry name" value="NUDIX"/>
    <property type="match status" value="1"/>
</dbReference>
<name>A0A139AYP7_GONPJ</name>
<keyword evidence="5" id="KW-0460">Magnesium</keyword>
<dbReference type="GO" id="GO:0015938">
    <property type="term" value="P:coenzyme A catabolic process"/>
    <property type="evidence" value="ECO:0007669"/>
    <property type="project" value="TreeGrafter"/>
</dbReference>
<evidence type="ECO:0000256" key="2">
    <source>
        <dbReference type="ARBA" id="ARBA00001946"/>
    </source>
</evidence>
<dbReference type="GO" id="GO:0046872">
    <property type="term" value="F:metal ion binding"/>
    <property type="evidence" value="ECO:0007669"/>
    <property type="project" value="UniProtKB-KW"/>
</dbReference>
<evidence type="ECO:0000313" key="9">
    <source>
        <dbReference type="Proteomes" id="UP000070544"/>
    </source>
</evidence>
<dbReference type="PROSITE" id="PS51462">
    <property type="entry name" value="NUDIX"/>
    <property type="match status" value="1"/>
</dbReference>
<accession>A0A139AYP7</accession>
<dbReference type="SUPFAM" id="SSF55811">
    <property type="entry name" value="Nudix"/>
    <property type="match status" value="1"/>
</dbReference>